<accession>A0A3M7RQG7</accession>
<comment type="caution">
    <text evidence="1">The sequence shown here is derived from an EMBL/GenBank/DDBJ whole genome shotgun (WGS) entry which is preliminary data.</text>
</comment>
<dbReference type="EMBL" id="REGN01002895">
    <property type="protein sequence ID" value="RNA25607.1"/>
    <property type="molecule type" value="Genomic_DNA"/>
</dbReference>
<organism evidence="1 2">
    <name type="scientific">Brachionus plicatilis</name>
    <name type="common">Marine rotifer</name>
    <name type="synonym">Brachionus muelleri</name>
    <dbReference type="NCBI Taxonomy" id="10195"/>
    <lineage>
        <taxon>Eukaryota</taxon>
        <taxon>Metazoa</taxon>
        <taxon>Spiralia</taxon>
        <taxon>Gnathifera</taxon>
        <taxon>Rotifera</taxon>
        <taxon>Eurotatoria</taxon>
        <taxon>Monogononta</taxon>
        <taxon>Pseudotrocha</taxon>
        <taxon>Ploima</taxon>
        <taxon>Brachionidae</taxon>
        <taxon>Brachionus</taxon>
    </lineage>
</organism>
<evidence type="ECO:0000313" key="2">
    <source>
        <dbReference type="Proteomes" id="UP000276133"/>
    </source>
</evidence>
<reference evidence="1 2" key="1">
    <citation type="journal article" date="2018" name="Sci. Rep.">
        <title>Genomic signatures of local adaptation to the degree of environmental predictability in rotifers.</title>
        <authorList>
            <person name="Franch-Gras L."/>
            <person name="Hahn C."/>
            <person name="Garcia-Roger E.M."/>
            <person name="Carmona M.J."/>
            <person name="Serra M."/>
            <person name="Gomez A."/>
        </authorList>
    </citation>
    <scope>NUCLEOTIDE SEQUENCE [LARGE SCALE GENOMIC DNA]</scope>
    <source>
        <strain evidence="1">HYR1</strain>
    </source>
</reference>
<dbReference type="AlphaFoldDB" id="A0A3M7RQG7"/>
<sequence>MFFNGLIMVSLQKDTVGNTKFVSREILITVSTSCFENLTKSLTRKEAHAVNAAKKQISQNVLTGFVSEIFISGIPCNLLLDKRKKFNTYNIFLLFYLNYFYRGIGNECTHNLLFSSISLHPSEEEEEEEEEERNR</sequence>
<keyword evidence="2" id="KW-1185">Reference proteome</keyword>
<gene>
    <name evidence="1" type="ORF">BpHYR1_011879</name>
</gene>
<proteinExistence type="predicted"/>
<evidence type="ECO:0000313" key="1">
    <source>
        <dbReference type="EMBL" id="RNA25607.1"/>
    </source>
</evidence>
<dbReference type="Proteomes" id="UP000276133">
    <property type="component" value="Unassembled WGS sequence"/>
</dbReference>
<protein>
    <submittedName>
        <fullName evidence="1">Uncharacterized protein</fullName>
    </submittedName>
</protein>
<name>A0A3M7RQG7_BRAPC</name>